<evidence type="ECO:0008006" key="3">
    <source>
        <dbReference type="Google" id="ProtNLM"/>
    </source>
</evidence>
<gene>
    <name evidence="1" type="ORF">CONCODRAFT_13539</name>
</gene>
<dbReference type="Proteomes" id="UP000070444">
    <property type="component" value="Unassembled WGS sequence"/>
</dbReference>
<dbReference type="AlphaFoldDB" id="A0A137NQN7"/>
<evidence type="ECO:0000313" key="1">
    <source>
        <dbReference type="EMBL" id="KXN65024.1"/>
    </source>
</evidence>
<dbReference type="Gene3D" id="3.80.10.10">
    <property type="entry name" value="Ribonuclease Inhibitor"/>
    <property type="match status" value="1"/>
</dbReference>
<reference evidence="1 2" key="1">
    <citation type="journal article" date="2015" name="Genome Biol. Evol.">
        <title>Phylogenomic analyses indicate that early fungi evolved digesting cell walls of algal ancestors of land plants.</title>
        <authorList>
            <person name="Chang Y."/>
            <person name="Wang S."/>
            <person name="Sekimoto S."/>
            <person name="Aerts A.L."/>
            <person name="Choi C."/>
            <person name="Clum A."/>
            <person name="LaButti K.M."/>
            <person name="Lindquist E.A."/>
            <person name="Yee Ngan C."/>
            <person name="Ohm R.A."/>
            <person name="Salamov A.A."/>
            <person name="Grigoriev I.V."/>
            <person name="Spatafora J.W."/>
            <person name="Berbee M.L."/>
        </authorList>
    </citation>
    <scope>NUCLEOTIDE SEQUENCE [LARGE SCALE GENOMIC DNA]</scope>
    <source>
        <strain evidence="1 2">NRRL 28638</strain>
    </source>
</reference>
<proteinExistence type="predicted"/>
<keyword evidence="2" id="KW-1185">Reference proteome</keyword>
<organism evidence="1 2">
    <name type="scientific">Conidiobolus coronatus (strain ATCC 28846 / CBS 209.66 / NRRL 28638)</name>
    <name type="common">Delacroixia coronata</name>
    <dbReference type="NCBI Taxonomy" id="796925"/>
    <lineage>
        <taxon>Eukaryota</taxon>
        <taxon>Fungi</taxon>
        <taxon>Fungi incertae sedis</taxon>
        <taxon>Zoopagomycota</taxon>
        <taxon>Entomophthoromycotina</taxon>
        <taxon>Entomophthoromycetes</taxon>
        <taxon>Entomophthorales</taxon>
        <taxon>Ancylistaceae</taxon>
        <taxon>Conidiobolus</taxon>
    </lineage>
</organism>
<name>A0A137NQN7_CONC2</name>
<dbReference type="InterPro" id="IPR032675">
    <property type="entry name" value="LRR_dom_sf"/>
</dbReference>
<evidence type="ECO:0000313" key="2">
    <source>
        <dbReference type="Proteomes" id="UP000070444"/>
    </source>
</evidence>
<dbReference type="EMBL" id="KQ965014">
    <property type="protein sequence ID" value="KXN65024.1"/>
    <property type="molecule type" value="Genomic_DNA"/>
</dbReference>
<sequence>MFFNLSKLTIKSTNGELRNLKPLISKFPTIKDIVLKIEIRSIGVKIFKFPDSSNLKEVEFNSSSFKRFEVVKWDASACPKLKLIKFVKNEADKELFDISKLNPELEDGWKPSKLIIRVYNKYYLLENITSVFTVLTSLVISSSRTKAKTFQYLLDNITYLESLSLSDTSLYDIPYSDSALVNWPTSLKKLKIYNNKSSYYNGNNTVLAVSNISGHFKYSKLSFSSRNLPNLKYLHYSTNIQTRGLEIIDFLALNPQIKHLKLTGNCFYTKLLATIKSVYRLSNLSLDFRVYSTIEAELKNISQLNNISCLTIAWECFGDINQIPTIKDIVLKVEIRSIGVKIFKFPESSNLKEVEFNFSSFKRFEVVKWDASACPKLKLIKFVKNEDDKEPFDMSKLNPELEDGWKVVYLPLKISYYRFNK</sequence>
<dbReference type="SUPFAM" id="SSF52058">
    <property type="entry name" value="L domain-like"/>
    <property type="match status" value="1"/>
</dbReference>
<accession>A0A137NQN7</accession>
<protein>
    <recommendedName>
        <fullName evidence="3">RNI-like protein</fullName>
    </recommendedName>
</protein>